<evidence type="ECO:0000313" key="3">
    <source>
        <dbReference type="Proteomes" id="UP001055868"/>
    </source>
</evidence>
<keyword evidence="3" id="KW-1185">Reference proteome</keyword>
<proteinExistence type="predicted"/>
<protein>
    <submittedName>
        <fullName evidence="2">Uncharacterized protein</fullName>
    </submittedName>
</protein>
<reference evidence="2" key="1">
    <citation type="submission" date="2022-05" db="EMBL/GenBank/DDBJ databases">
        <title>Genomic analysis of Brachybacterium sp. CBA3104.</title>
        <authorList>
            <person name="Roh S.W."/>
            <person name="Kim Y.B."/>
            <person name="Kim Y."/>
        </authorList>
    </citation>
    <scope>NUCLEOTIDE SEQUENCE</scope>
    <source>
        <strain evidence="2">CBA3104</strain>
    </source>
</reference>
<dbReference type="EMBL" id="CP097218">
    <property type="protein sequence ID" value="UQN28661.1"/>
    <property type="molecule type" value="Genomic_DNA"/>
</dbReference>
<feature type="signal peptide" evidence="1">
    <location>
        <begin position="1"/>
        <end position="24"/>
    </location>
</feature>
<evidence type="ECO:0000256" key="1">
    <source>
        <dbReference type="SAM" id="SignalP"/>
    </source>
</evidence>
<accession>A0ABY4N482</accession>
<keyword evidence="1" id="KW-0732">Signal</keyword>
<dbReference type="Proteomes" id="UP001055868">
    <property type="component" value="Chromosome"/>
</dbReference>
<sequence length="123" mass="13331">MRSRPTRPLLLAPVLALTLAGCGAGQGDFCEVLNDNTDLAATVFTPVIPEMVDATTVQQRLDLVDQIEDPPSDLEDDLTTWRNYLQKALDNIDDATAVINAGTDEVDAAQEALFDRYTGTCMS</sequence>
<evidence type="ECO:0000313" key="2">
    <source>
        <dbReference type="EMBL" id="UQN28661.1"/>
    </source>
</evidence>
<name>A0ABY4N482_9MICO</name>
<gene>
    <name evidence="2" type="ORF">M4486_13620</name>
</gene>
<dbReference type="RefSeq" id="WP_249477789.1">
    <property type="nucleotide sequence ID" value="NZ_CP097218.1"/>
</dbReference>
<feature type="chain" id="PRO_5046958061" evidence="1">
    <location>
        <begin position="25"/>
        <end position="123"/>
    </location>
</feature>
<dbReference type="PROSITE" id="PS51257">
    <property type="entry name" value="PROKAR_LIPOPROTEIN"/>
    <property type="match status" value="1"/>
</dbReference>
<organism evidence="2 3">
    <name type="scientific">Brachybacterium kimchii</name>
    <dbReference type="NCBI Taxonomy" id="2942909"/>
    <lineage>
        <taxon>Bacteria</taxon>
        <taxon>Bacillati</taxon>
        <taxon>Actinomycetota</taxon>
        <taxon>Actinomycetes</taxon>
        <taxon>Micrococcales</taxon>
        <taxon>Dermabacteraceae</taxon>
        <taxon>Brachybacterium</taxon>
    </lineage>
</organism>